<keyword evidence="1" id="KW-0472">Membrane</keyword>
<feature type="transmembrane region" description="Helical" evidence="1">
    <location>
        <begin position="79"/>
        <end position="100"/>
    </location>
</feature>
<name>A0ABP3GRW5_9ACTN</name>
<keyword evidence="1" id="KW-0812">Transmembrane</keyword>
<protein>
    <recommendedName>
        <fullName evidence="4">Oligosaccharide repeat unit polymerase</fullName>
    </recommendedName>
</protein>
<feature type="transmembrane region" description="Helical" evidence="1">
    <location>
        <begin position="360"/>
        <end position="379"/>
    </location>
</feature>
<accession>A0ABP3GRW5</accession>
<feature type="transmembrane region" description="Helical" evidence="1">
    <location>
        <begin position="203"/>
        <end position="223"/>
    </location>
</feature>
<dbReference type="EMBL" id="BAAABM010000045">
    <property type="protein sequence ID" value="GAA0351021.1"/>
    <property type="molecule type" value="Genomic_DNA"/>
</dbReference>
<evidence type="ECO:0000256" key="1">
    <source>
        <dbReference type="SAM" id="Phobius"/>
    </source>
</evidence>
<dbReference type="Proteomes" id="UP001501822">
    <property type="component" value="Unassembled WGS sequence"/>
</dbReference>
<evidence type="ECO:0000313" key="3">
    <source>
        <dbReference type="Proteomes" id="UP001501822"/>
    </source>
</evidence>
<feature type="transmembrane region" description="Helical" evidence="1">
    <location>
        <begin position="33"/>
        <end position="52"/>
    </location>
</feature>
<gene>
    <name evidence="2" type="ORF">GCM10010151_45820</name>
</gene>
<sequence length="406" mass="44874">MSVLPCLAVTCLIPADDFVEWWRTSKYFDGTDAVLTLLLLSAFIVGTLVPNLTHRRIRKSKVLVTPGQQQVLVRAGRTFLALTLIGYVAWAMAAVSRGYGLAALHSTLSLEPRALVTAKLIYFATVPGVTTLTQFGPLALICLLLNRRIGCQRHTWELSALIGASLTRVFFNAERIALMEMAVPLIVLTAATLPSTRRPRRTWIWAMMPLLAPVALGLFFGAFEYTRSWNDFYAQHSDTGFGGFIMRRLGGYYATASNNSIILLDHYPSSSLLPQFTLPFLWGFPIVRSFLRADSGFVSGLDTWSSLLMRYGNPEFTNDGGILPAIADFGLAGALIWWSAVGLLIGICYRAMRSGQPSGLIFYSVTYIGVLEMGLLFYWGLGRAFPVLAGGLVTWALLHRTRLREN</sequence>
<reference evidence="3" key="1">
    <citation type="journal article" date="2019" name="Int. J. Syst. Evol. Microbiol.">
        <title>The Global Catalogue of Microorganisms (GCM) 10K type strain sequencing project: providing services to taxonomists for standard genome sequencing and annotation.</title>
        <authorList>
            <consortium name="The Broad Institute Genomics Platform"/>
            <consortium name="The Broad Institute Genome Sequencing Center for Infectious Disease"/>
            <person name="Wu L."/>
            <person name="Ma J."/>
        </authorList>
    </citation>
    <scope>NUCLEOTIDE SEQUENCE [LARGE SCALE GENOMIC DNA]</scope>
    <source>
        <strain evidence="3">JCM 3146</strain>
    </source>
</reference>
<keyword evidence="3" id="KW-1185">Reference proteome</keyword>
<evidence type="ECO:0008006" key="4">
    <source>
        <dbReference type="Google" id="ProtNLM"/>
    </source>
</evidence>
<keyword evidence="1" id="KW-1133">Transmembrane helix</keyword>
<feature type="transmembrane region" description="Helical" evidence="1">
    <location>
        <begin position="120"/>
        <end position="143"/>
    </location>
</feature>
<proteinExistence type="predicted"/>
<evidence type="ECO:0000313" key="2">
    <source>
        <dbReference type="EMBL" id="GAA0351021.1"/>
    </source>
</evidence>
<dbReference type="RefSeq" id="WP_252806606.1">
    <property type="nucleotide sequence ID" value="NZ_BAAABM010000045.1"/>
</dbReference>
<comment type="caution">
    <text evidence="2">The sequence shown here is derived from an EMBL/GenBank/DDBJ whole genome shotgun (WGS) entry which is preliminary data.</text>
</comment>
<feature type="transmembrane region" description="Helical" evidence="1">
    <location>
        <begin position="322"/>
        <end position="348"/>
    </location>
</feature>
<organism evidence="2 3">
    <name type="scientific">Actinoallomurus spadix</name>
    <dbReference type="NCBI Taxonomy" id="79912"/>
    <lineage>
        <taxon>Bacteria</taxon>
        <taxon>Bacillati</taxon>
        <taxon>Actinomycetota</taxon>
        <taxon>Actinomycetes</taxon>
        <taxon>Streptosporangiales</taxon>
        <taxon>Thermomonosporaceae</taxon>
        <taxon>Actinoallomurus</taxon>
    </lineage>
</organism>